<dbReference type="InterPro" id="IPR053225">
    <property type="entry name" value="Acyl-CoA_N-acyltransferase"/>
</dbReference>
<evidence type="ECO:0000313" key="3">
    <source>
        <dbReference type="Proteomes" id="UP001159042"/>
    </source>
</evidence>
<dbReference type="SUPFAM" id="SSF55729">
    <property type="entry name" value="Acyl-CoA N-acyltransferases (Nat)"/>
    <property type="match status" value="1"/>
</dbReference>
<dbReference type="AlphaFoldDB" id="A0AAV8WDT0"/>
<comment type="caution">
    <text evidence="2">The sequence shown here is derived from an EMBL/GenBank/DDBJ whole genome shotgun (WGS) entry which is preliminary data.</text>
</comment>
<sequence>MTEEGQQQDILVDIPDEDLPKLAEMYKKHQDRAPHVYSTIMTGIEWRRKKNEKYMIFMSPKGCWEEDGTFIVLLTYNSFDIFCFSLGDGENIGEAFRRSKRLDPRGYKARQPLLYCVHQELYSPIREAIKEIGKTFSAEIPSHMFSISSEEALKYETQCPEQIYIKKLDKTHSDLINSLWPHRYENSEKHISLLIEMNGGYGLFSKSNNQLVSWVVISMLGQLTMLQTLESHKRKGYASILLRHASKELGKKGFSAFGTVVVGNAPSVAMFEKAGFKNMGIATYSYFCENKYIFL</sequence>
<dbReference type="InterPro" id="IPR013653">
    <property type="entry name" value="GCN5-like_dom"/>
</dbReference>
<dbReference type="InterPro" id="IPR041506">
    <property type="entry name" value="DUF5645"/>
</dbReference>
<gene>
    <name evidence="2" type="ORF">NQ315_007006</name>
</gene>
<dbReference type="GO" id="GO:0016747">
    <property type="term" value="F:acyltransferase activity, transferring groups other than amino-acyl groups"/>
    <property type="evidence" value="ECO:0007669"/>
    <property type="project" value="InterPro"/>
</dbReference>
<dbReference type="Gene3D" id="3.40.630.30">
    <property type="match status" value="2"/>
</dbReference>
<protein>
    <recommendedName>
        <fullName evidence="1">N-acetyltransferase domain-containing protein</fullName>
    </recommendedName>
</protein>
<dbReference type="InterPro" id="IPR000182">
    <property type="entry name" value="GNAT_dom"/>
</dbReference>
<accession>A0AAV8WDT0</accession>
<organism evidence="2 3">
    <name type="scientific">Exocentrus adspersus</name>
    <dbReference type="NCBI Taxonomy" id="1586481"/>
    <lineage>
        <taxon>Eukaryota</taxon>
        <taxon>Metazoa</taxon>
        <taxon>Ecdysozoa</taxon>
        <taxon>Arthropoda</taxon>
        <taxon>Hexapoda</taxon>
        <taxon>Insecta</taxon>
        <taxon>Pterygota</taxon>
        <taxon>Neoptera</taxon>
        <taxon>Endopterygota</taxon>
        <taxon>Coleoptera</taxon>
        <taxon>Polyphaga</taxon>
        <taxon>Cucujiformia</taxon>
        <taxon>Chrysomeloidea</taxon>
        <taxon>Cerambycidae</taxon>
        <taxon>Lamiinae</taxon>
        <taxon>Acanthocinini</taxon>
        <taxon>Exocentrus</taxon>
    </lineage>
</organism>
<feature type="domain" description="N-acetyltransferase" evidence="1">
    <location>
        <begin position="163"/>
        <end position="295"/>
    </location>
</feature>
<reference evidence="2 3" key="1">
    <citation type="journal article" date="2023" name="Insect Mol. Biol.">
        <title>Genome sequencing provides insights into the evolution of gene families encoding plant cell wall-degrading enzymes in longhorned beetles.</title>
        <authorList>
            <person name="Shin N.R."/>
            <person name="Okamura Y."/>
            <person name="Kirsch R."/>
            <person name="Pauchet Y."/>
        </authorList>
    </citation>
    <scope>NUCLEOTIDE SEQUENCE [LARGE SCALE GENOMIC DNA]</scope>
    <source>
        <strain evidence="2">EAD_L_NR</strain>
    </source>
</reference>
<dbReference type="Pfam" id="PF08445">
    <property type="entry name" value="FR47"/>
    <property type="match status" value="1"/>
</dbReference>
<dbReference type="Pfam" id="PF18713">
    <property type="entry name" value="DUF5645"/>
    <property type="match status" value="1"/>
</dbReference>
<dbReference type="PANTHER" id="PTHR20958:SF6">
    <property type="entry name" value="GLYCINE N-ACYLTRANSFERASE-LIKE PROTEIN"/>
    <property type="match status" value="1"/>
</dbReference>
<keyword evidence="3" id="KW-1185">Reference proteome</keyword>
<evidence type="ECO:0000259" key="1">
    <source>
        <dbReference type="PROSITE" id="PS51186"/>
    </source>
</evidence>
<name>A0AAV8WDT0_9CUCU</name>
<dbReference type="PANTHER" id="PTHR20958">
    <property type="entry name" value="GLYCINE N-ACYLTRANSFERASE-LIKE PROTEIN"/>
    <property type="match status" value="1"/>
</dbReference>
<dbReference type="PROSITE" id="PS51186">
    <property type="entry name" value="GNAT"/>
    <property type="match status" value="1"/>
</dbReference>
<dbReference type="Proteomes" id="UP001159042">
    <property type="component" value="Unassembled WGS sequence"/>
</dbReference>
<dbReference type="EMBL" id="JANEYG010000003">
    <property type="protein sequence ID" value="KAJ8924215.1"/>
    <property type="molecule type" value="Genomic_DNA"/>
</dbReference>
<evidence type="ECO:0000313" key="2">
    <source>
        <dbReference type="EMBL" id="KAJ8924215.1"/>
    </source>
</evidence>
<dbReference type="InterPro" id="IPR016181">
    <property type="entry name" value="Acyl_CoA_acyltransferase"/>
</dbReference>
<proteinExistence type="predicted"/>